<name>A0AAN6ZL03_9PEZI</name>
<feature type="compositionally biased region" description="Pro residues" evidence="1">
    <location>
        <begin position="171"/>
        <end position="187"/>
    </location>
</feature>
<feature type="compositionally biased region" description="Acidic residues" evidence="1">
    <location>
        <begin position="485"/>
        <end position="495"/>
    </location>
</feature>
<protein>
    <submittedName>
        <fullName evidence="2">Uncharacterized protein</fullName>
    </submittedName>
</protein>
<dbReference type="EMBL" id="MU853615">
    <property type="protein sequence ID" value="KAK4141201.1"/>
    <property type="molecule type" value="Genomic_DNA"/>
</dbReference>
<feature type="region of interest" description="Disordered" evidence="1">
    <location>
        <begin position="164"/>
        <end position="195"/>
    </location>
</feature>
<dbReference type="GeneID" id="87818279"/>
<evidence type="ECO:0000313" key="2">
    <source>
        <dbReference type="EMBL" id="KAK4141201.1"/>
    </source>
</evidence>
<accession>A0AAN6ZL03</accession>
<dbReference type="RefSeq" id="XP_062634572.1">
    <property type="nucleotide sequence ID" value="XM_062781666.1"/>
</dbReference>
<proteinExistence type="predicted"/>
<reference evidence="2" key="1">
    <citation type="journal article" date="2023" name="Mol. Phylogenet. Evol.">
        <title>Genome-scale phylogeny and comparative genomics of the fungal order Sordariales.</title>
        <authorList>
            <person name="Hensen N."/>
            <person name="Bonometti L."/>
            <person name="Westerberg I."/>
            <person name="Brannstrom I.O."/>
            <person name="Guillou S."/>
            <person name="Cros-Aarteil S."/>
            <person name="Calhoun S."/>
            <person name="Haridas S."/>
            <person name="Kuo A."/>
            <person name="Mondo S."/>
            <person name="Pangilinan J."/>
            <person name="Riley R."/>
            <person name="LaButti K."/>
            <person name="Andreopoulos B."/>
            <person name="Lipzen A."/>
            <person name="Chen C."/>
            <person name="Yan M."/>
            <person name="Daum C."/>
            <person name="Ng V."/>
            <person name="Clum A."/>
            <person name="Steindorff A."/>
            <person name="Ohm R.A."/>
            <person name="Martin F."/>
            <person name="Silar P."/>
            <person name="Natvig D.O."/>
            <person name="Lalanne C."/>
            <person name="Gautier V."/>
            <person name="Ament-Velasquez S.L."/>
            <person name="Kruys A."/>
            <person name="Hutchinson M.I."/>
            <person name="Powell A.J."/>
            <person name="Barry K."/>
            <person name="Miller A.N."/>
            <person name="Grigoriev I.V."/>
            <person name="Debuchy R."/>
            <person name="Gladieux P."/>
            <person name="Hiltunen Thoren M."/>
            <person name="Johannesson H."/>
        </authorList>
    </citation>
    <scope>NUCLEOTIDE SEQUENCE</scope>
    <source>
        <strain evidence="2">CBS 141.50</strain>
    </source>
</reference>
<comment type="caution">
    <text evidence="2">The sequence shown here is derived from an EMBL/GenBank/DDBJ whole genome shotgun (WGS) entry which is preliminary data.</text>
</comment>
<evidence type="ECO:0000256" key="1">
    <source>
        <dbReference type="SAM" id="MobiDB-lite"/>
    </source>
</evidence>
<sequence length="501" mass="56454">MSNPSGPSQDLLVRRLLAAFDKPIQNAKTHPDRDKIHKHLKSLCPDPSVPLDKKSDQDNLNKVQILKAWEKDDPKAFNSAIDRLLATYPFPKDGDAEKLDDLARKLYAFQGDYEPLNCSDTIAAAINEIAAKHPEPIGYPDEWAEDNYAGAIAALKRFAAEYKGKETAPPGGDPPGGDPPGGDPPGGPSDDAPEKLWPKFTALVDNGTIKKDSPRWNMTRTTCDLYGCDWADLKFKLEFELRQGTSAGTDTDMHNAASKFLRASPEILKFMEEDFWGDKDMYTIYQAYRDRYPRIVKSRDSRIMGACQSRTPARDQDTIPSRPKKVNVKDGFDKIYVNDPDQGGKRVLGTIVYAWTGWLDVKMPKIEDKDSGEKFSAERDGAPAKWLQKSEKESLEGLELKDVTINHFTYAKAPKQDENKRNRNWPRVFVVGYMNNKPKDERFMTVWVRSTFNGGFRSDNIDAIMIEQRKQDGLPHPGLPRITDIEPEPVSEAESDNSLPF</sequence>
<dbReference type="Proteomes" id="UP001302676">
    <property type="component" value="Unassembled WGS sequence"/>
</dbReference>
<gene>
    <name evidence="2" type="ORF">C8A04DRAFT_31172</name>
</gene>
<keyword evidence="3" id="KW-1185">Reference proteome</keyword>
<feature type="region of interest" description="Disordered" evidence="1">
    <location>
        <begin position="470"/>
        <end position="501"/>
    </location>
</feature>
<reference evidence="2" key="2">
    <citation type="submission" date="2023-05" db="EMBL/GenBank/DDBJ databases">
        <authorList>
            <consortium name="Lawrence Berkeley National Laboratory"/>
            <person name="Steindorff A."/>
            <person name="Hensen N."/>
            <person name="Bonometti L."/>
            <person name="Westerberg I."/>
            <person name="Brannstrom I.O."/>
            <person name="Guillou S."/>
            <person name="Cros-Aarteil S."/>
            <person name="Calhoun S."/>
            <person name="Haridas S."/>
            <person name="Kuo A."/>
            <person name="Mondo S."/>
            <person name="Pangilinan J."/>
            <person name="Riley R."/>
            <person name="Labutti K."/>
            <person name="Andreopoulos B."/>
            <person name="Lipzen A."/>
            <person name="Chen C."/>
            <person name="Yanf M."/>
            <person name="Daum C."/>
            <person name="Ng V."/>
            <person name="Clum A."/>
            <person name="Ohm R."/>
            <person name="Martin F."/>
            <person name="Silar P."/>
            <person name="Natvig D."/>
            <person name="Lalanne C."/>
            <person name="Gautier V."/>
            <person name="Ament-Velasquez S.L."/>
            <person name="Kruys A."/>
            <person name="Hutchinson M.I."/>
            <person name="Powell A.J."/>
            <person name="Barry K."/>
            <person name="Miller A.N."/>
            <person name="Grigoriev I.V."/>
            <person name="Debuchy R."/>
            <person name="Gladieux P."/>
            <person name="Thoren M.H."/>
            <person name="Johannesson H."/>
        </authorList>
    </citation>
    <scope>NUCLEOTIDE SEQUENCE</scope>
    <source>
        <strain evidence="2">CBS 141.50</strain>
    </source>
</reference>
<dbReference type="AlphaFoldDB" id="A0AAN6ZL03"/>
<organism evidence="2 3">
    <name type="scientific">Dichotomopilus funicola</name>
    <dbReference type="NCBI Taxonomy" id="1934379"/>
    <lineage>
        <taxon>Eukaryota</taxon>
        <taxon>Fungi</taxon>
        <taxon>Dikarya</taxon>
        <taxon>Ascomycota</taxon>
        <taxon>Pezizomycotina</taxon>
        <taxon>Sordariomycetes</taxon>
        <taxon>Sordariomycetidae</taxon>
        <taxon>Sordariales</taxon>
        <taxon>Chaetomiaceae</taxon>
        <taxon>Dichotomopilus</taxon>
    </lineage>
</organism>
<evidence type="ECO:0000313" key="3">
    <source>
        <dbReference type="Proteomes" id="UP001302676"/>
    </source>
</evidence>